<gene>
    <name evidence="2" type="ORF">GHV41_06660</name>
</gene>
<keyword evidence="1" id="KW-1133">Transmembrane helix</keyword>
<feature type="transmembrane region" description="Helical" evidence="1">
    <location>
        <begin position="70"/>
        <end position="92"/>
    </location>
</feature>
<dbReference type="EMBL" id="CP045913">
    <property type="protein sequence ID" value="QGH60540.1"/>
    <property type="molecule type" value="Genomic_DNA"/>
</dbReference>
<evidence type="ECO:0000313" key="3">
    <source>
        <dbReference type="Proteomes" id="UP000381260"/>
    </source>
</evidence>
<evidence type="ECO:0000256" key="1">
    <source>
        <dbReference type="SAM" id="Phobius"/>
    </source>
</evidence>
<protein>
    <submittedName>
        <fullName evidence="2">Holin</fullName>
    </submittedName>
</protein>
<proteinExistence type="predicted"/>
<keyword evidence="1" id="KW-0812">Transmembrane</keyword>
<organism evidence="2 3">
    <name type="scientific">Serratia proteamaculans</name>
    <dbReference type="NCBI Taxonomy" id="28151"/>
    <lineage>
        <taxon>Bacteria</taxon>
        <taxon>Pseudomonadati</taxon>
        <taxon>Pseudomonadota</taxon>
        <taxon>Gammaproteobacteria</taxon>
        <taxon>Enterobacterales</taxon>
        <taxon>Yersiniaceae</taxon>
        <taxon>Serratia</taxon>
    </lineage>
</organism>
<dbReference type="AlphaFoldDB" id="A0A5Q2V8V9"/>
<dbReference type="RefSeq" id="WP_112362966.1">
    <property type="nucleotide sequence ID" value="NZ_CP045913.1"/>
</dbReference>
<feature type="transmembrane region" description="Helical" evidence="1">
    <location>
        <begin position="43"/>
        <end position="64"/>
    </location>
</feature>
<reference evidence="2 3" key="1">
    <citation type="submission" date="2019-11" db="EMBL/GenBank/DDBJ databases">
        <title>The Phosphoenolpyruvate Phosphotransferase System Regulates Serratia proteamaculans 336X Biofilm Formation and Wheat Roots colonization.</title>
        <authorList>
            <person name="Liu F."/>
        </authorList>
    </citation>
    <scope>NUCLEOTIDE SEQUENCE [LARGE SCALE GENOMIC DNA]</scope>
    <source>
        <strain evidence="2 3">336X</strain>
    </source>
</reference>
<sequence>MSSKEPNDPDFCLWIVMMLLSAWGGLVKYLIRINYQHQKWSWIEVTSQLIISGFTGLLGGILSIENGASNYMTLFFSGLFGAMGSAALTYFWQRLFPS</sequence>
<name>A0A5Q2V8V9_SERPR</name>
<evidence type="ECO:0000313" key="2">
    <source>
        <dbReference type="EMBL" id="QGH60540.1"/>
    </source>
</evidence>
<keyword evidence="1" id="KW-0472">Membrane</keyword>
<feature type="transmembrane region" description="Helical" evidence="1">
    <location>
        <begin position="12"/>
        <end position="31"/>
    </location>
</feature>
<dbReference type="Pfam" id="PF16083">
    <property type="entry name" value="Phage_holin_3_3"/>
    <property type="match status" value="1"/>
</dbReference>
<accession>A0A5Q2V8V9</accession>
<dbReference type="InterPro" id="IPR032126">
    <property type="entry name" value="LydA_holin"/>
</dbReference>
<dbReference type="GeneID" id="74949002"/>
<dbReference type="Proteomes" id="UP000381260">
    <property type="component" value="Chromosome"/>
</dbReference>